<dbReference type="Gene3D" id="3.50.50.100">
    <property type="match status" value="1"/>
</dbReference>
<dbReference type="Pfam" id="PF07992">
    <property type="entry name" value="Pyr_redox_2"/>
    <property type="match status" value="1"/>
</dbReference>
<evidence type="ECO:0000259" key="1">
    <source>
        <dbReference type="Pfam" id="PF07992"/>
    </source>
</evidence>
<keyword evidence="3" id="KW-1185">Reference proteome</keyword>
<dbReference type="EMBL" id="CAWUHC010000001">
    <property type="protein sequence ID" value="CAK7208826.1"/>
    <property type="molecule type" value="Genomic_DNA"/>
</dbReference>
<evidence type="ECO:0000313" key="3">
    <source>
        <dbReference type="Proteomes" id="UP001642406"/>
    </source>
</evidence>
<accession>A0ABP0ANL0</accession>
<dbReference type="PRINTS" id="PR00368">
    <property type="entry name" value="FADPNR"/>
</dbReference>
<dbReference type="Proteomes" id="UP001642406">
    <property type="component" value="Unassembled WGS sequence"/>
</dbReference>
<evidence type="ECO:0000313" key="2">
    <source>
        <dbReference type="EMBL" id="CAK7208826.1"/>
    </source>
</evidence>
<protein>
    <recommendedName>
        <fullName evidence="1">FAD/NAD(P)-binding domain-containing protein</fullName>
    </recommendedName>
</protein>
<organism evidence="2 3">
    <name type="scientific">Sporothrix bragantina</name>
    <dbReference type="NCBI Taxonomy" id="671064"/>
    <lineage>
        <taxon>Eukaryota</taxon>
        <taxon>Fungi</taxon>
        <taxon>Dikarya</taxon>
        <taxon>Ascomycota</taxon>
        <taxon>Pezizomycotina</taxon>
        <taxon>Sordariomycetes</taxon>
        <taxon>Sordariomycetidae</taxon>
        <taxon>Ophiostomatales</taxon>
        <taxon>Ophiostomataceae</taxon>
        <taxon>Sporothrix</taxon>
    </lineage>
</organism>
<dbReference type="InterPro" id="IPR036188">
    <property type="entry name" value="FAD/NAD-bd_sf"/>
</dbReference>
<dbReference type="InterPro" id="IPR023753">
    <property type="entry name" value="FAD/NAD-binding_dom"/>
</dbReference>
<gene>
    <name evidence="2" type="ORF">SBRCBS47491_000235</name>
</gene>
<proteinExistence type="predicted"/>
<dbReference type="SUPFAM" id="SSF51905">
    <property type="entry name" value="FAD/NAD(P)-binding domain"/>
    <property type="match status" value="1"/>
</dbReference>
<dbReference type="PANTHER" id="PTHR43735:SF24">
    <property type="entry name" value="NUCLEOTIDE-DISULPHIDE OXIDOREDUCTASE AMID-LIKE, PUTATIVE (AFU_ORTHOLOGUE AFUA_1G17180)-RELATED"/>
    <property type="match status" value="1"/>
</dbReference>
<sequence>MGSTLRANDASAPFKVLVVGGSYCGLAAAFNLSDLCLGKAARAAAGYEGQDALPKENQPIHAEITLVDERDGFYHVIGSPLVFADKPYAEKAWVPYSEIPSLQAATNIKTVHGSVTSVDMAGKTAVIKETALAGGATRTVDFDFIIVAAGLRRAFPVVPQSGDKAAYLAEVSPHIESVVTAKDGVLVVGGGAVGIEMAAELKLAQPHVKVTLAHSRSRLLSSEPLPDHLAEKTLEIIKENGIEVLLEHRLQETRELGDGAKEVVFTNGHTLRVNAVVVAISQSKPSTDFLPAEAINSEGYVKIQPNLFFPTDVPNYDSALAAGDGVQWSGIKRCGRAMHQGYFAAHNCHQRMQELTSGAPAQYQALKEVIPMIAIALGPDALAYADGGELQYGKEIAERFFADDVGLKICENILGFGKKTEAKV</sequence>
<dbReference type="PANTHER" id="PTHR43735">
    <property type="entry name" value="APOPTOSIS-INDUCING FACTOR 1"/>
    <property type="match status" value="1"/>
</dbReference>
<feature type="domain" description="FAD/NAD(P)-binding" evidence="1">
    <location>
        <begin position="14"/>
        <end position="341"/>
    </location>
</feature>
<dbReference type="PRINTS" id="PR00411">
    <property type="entry name" value="PNDRDTASEI"/>
</dbReference>
<reference evidence="2 3" key="1">
    <citation type="submission" date="2024-01" db="EMBL/GenBank/DDBJ databases">
        <authorList>
            <person name="Allen C."/>
            <person name="Tagirdzhanova G."/>
        </authorList>
    </citation>
    <scope>NUCLEOTIDE SEQUENCE [LARGE SCALE GENOMIC DNA]</scope>
</reference>
<comment type="caution">
    <text evidence="2">The sequence shown here is derived from an EMBL/GenBank/DDBJ whole genome shotgun (WGS) entry which is preliminary data.</text>
</comment>
<name>A0ABP0ANL0_9PEZI</name>